<dbReference type="PROSITE" id="PS50928">
    <property type="entry name" value="ABC_TM1"/>
    <property type="match status" value="1"/>
</dbReference>
<keyword evidence="10" id="KW-1185">Reference proteome</keyword>
<protein>
    <submittedName>
        <fullName evidence="9">Sugar ABC transporter permease</fullName>
    </submittedName>
</protein>
<dbReference type="PANTHER" id="PTHR30193">
    <property type="entry name" value="ABC TRANSPORTER PERMEASE PROTEIN"/>
    <property type="match status" value="1"/>
</dbReference>
<keyword evidence="4 7" id="KW-0812">Transmembrane</keyword>
<dbReference type="InterPro" id="IPR000515">
    <property type="entry name" value="MetI-like"/>
</dbReference>
<evidence type="ECO:0000313" key="9">
    <source>
        <dbReference type="EMBL" id="RMI12782.1"/>
    </source>
</evidence>
<keyword evidence="5 7" id="KW-1133">Transmembrane helix</keyword>
<dbReference type="AlphaFoldDB" id="A0A3M2JG64"/>
<dbReference type="Proteomes" id="UP000269289">
    <property type="component" value="Unassembled WGS sequence"/>
</dbReference>
<accession>A0A3M2JG64</accession>
<dbReference type="SUPFAM" id="SSF161098">
    <property type="entry name" value="MetI-like"/>
    <property type="match status" value="1"/>
</dbReference>
<evidence type="ECO:0000256" key="6">
    <source>
        <dbReference type="ARBA" id="ARBA00023136"/>
    </source>
</evidence>
<sequence length="326" mass="35272">MTAAYASGPTRRPLRRGAPWTPWAFLAPFLAVFGTFVALPAVRGLWMSLHDWDHLMPDKPFVGLANYTALLDPTSVLFQRFWDGMTATGTFVLASVPFLVTLPLLLATALNRAFPGRTFLRAVVFLPYVLGVAVVGVLFRFVLDPNLGVLNHLLGVTGLDRVLHLLGAGDPVPWLTAQPWAWVSLVGVTVWWTLGFNTIIYLAGLQDVPRELYDAAAVDGASGRQRFRHVTLPGIRPVLAFVVTMTVLASANMFGQADLLTGGGPGTSTRTALMVILDTGLGRYEMGAAAAMGYVLSIGLGVVSVVNFVALRERDGRGRRRARRTS</sequence>
<evidence type="ECO:0000256" key="5">
    <source>
        <dbReference type="ARBA" id="ARBA00022989"/>
    </source>
</evidence>
<evidence type="ECO:0000313" key="10">
    <source>
        <dbReference type="Proteomes" id="UP000269289"/>
    </source>
</evidence>
<feature type="transmembrane region" description="Helical" evidence="7">
    <location>
        <begin position="180"/>
        <end position="203"/>
    </location>
</feature>
<dbReference type="OrthoDB" id="9805974at2"/>
<evidence type="ECO:0000256" key="7">
    <source>
        <dbReference type="RuleBase" id="RU363032"/>
    </source>
</evidence>
<dbReference type="InterPro" id="IPR035906">
    <property type="entry name" value="MetI-like_sf"/>
</dbReference>
<keyword evidence="2 7" id="KW-0813">Transport</keyword>
<dbReference type="Gene3D" id="1.10.3720.10">
    <property type="entry name" value="MetI-like"/>
    <property type="match status" value="1"/>
</dbReference>
<dbReference type="PANTHER" id="PTHR30193:SF41">
    <property type="entry name" value="DIACETYLCHITOBIOSE UPTAKE SYSTEM PERMEASE PROTEIN NGCF"/>
    <property type="match status" value="1"/>
</dbReference>
<feature type="transmembrane region" description="Helical" evidence="7">
    <location>
        <begin position="291"/>
        <end position="311"/>
    </location>
</feature>
<comment type="caution">
    <text evidence="9">The sequence shown here is derived from an EMBL/GenBank/DDBJ whole genome shotgun (WGS) entry which is preliminary data.</text>
</comment>
<evidence type="ECO:0000256" key="3">
    <source>
        <dbReference type="ARBA" id="ARBA00022475"/>
    </source>
</evidence>
<feature type="transmembrane region" description="Helical" evidence="7">
    <location>
        <begin position="122"/>
        <end position="143"/>
    </location>
</feature>
<evidence type="ECO:0000256" key="1">
    <source>
        <dbReference type="ARBA" id="ARBA00004651"/>
    </source>
</evidence>
<feature type="transmembrane region" description="Helical" evidence="7">
    <location>
        <begin position="234"/>
        <end position="255"/>
    </location>
</feature>
<feature type="domain" description="ABC transmembrane type-1" evidence="8">
    <location>
        <begin position="85"/>
        <end position="307"/>
    </location>
</feature>
<evidence type="ECO:0000256" key="4">
    <source>
        <dbReference type="ARBA" id="ARBA00022692"/>
    </source>
</evidence>
<gene>
    <name evidence="9" type="ORF">EBM89_07105</name>
</gene>
<dbReference type="GO" id="GO:0055085">
    <property type="term" value="P:transmembrane transport"/>
    <property type="evidence" value="ECO:0007669"/>
    <property type="project" value="InterPro"/>
</dbReference>
<reference evidence="9 10" key="1">
    <citation type="submission" date="2018-10" db="EMBL/GenBank/DDBJ databases">
        <title>Isolation, diversity and antifungal activity of actinobacteria from wheat.</title>
        <authorList>
            <person name="Han C."/>
        </authorList>
    </citation>
    <scope>NUCLEOTIDE SEQUENCE [LARGE SCALE GENOMIC DNA]</scope>
    <source>
        <strain evidence="9 10">NEAU-YY56</strain>
    </source>
</reference>
<evidence type="ECO:0000259" key="8">
    <source>
        <dbReference type="PROSITE" id="PS50928"/>
    </source>
</evidence>
<dbReference type="RefSeq" id="WP_122148751.1">
    <property type="nucleotide sequence ID" value="NZ_RFFI01000029.1"/>
</dbReference>
<evidence type="ECO:0000256" key="2">
    <source>
        <dbReference type="ARBA" id="ARBA00022448"/>
    </source>
</evidence>
<dbReference type="GO" id="GO:0005886">
    <property type="term" value="C:plasma membrane"/>
    <property type="evidence" value="ECO:0007669"/>
    <property type="project" value="UniProtKB-SubCell"/>
</dbReference>
<dbReference type="CDD" id="cd06261">
    <property type="entry name" value="TM_PBP2"/>
    <property type="match status" value="1"/>
</dbReference>
<comment type="subcellular location">
    <subcellularLocation>
        <location evidence="1 7">Cell membrane</location>
        <topology evidence="1 7">Multi-pass membrane protein</topology>
    </subcellularLocation>
</comment>
<dbReference type="EMBL" id="RFFI01000029">
    <property type="protein sequence ID" value="RMI12782.1"/>
    <property type="molecule type" value="Genomic_DNA"/>
</dbReference>
<dbReference type="Pfam" id="PF00528">
    <property type="entry name" value="BPD_transp_1"/>
    <property type="match status" value="1"/>
</dbReference>
<dbReference type="InterPro" id="IPR051393">
    <property type="entry name" value="ABC_transporter_permease"/>
</dbReference>
<comment type="similarity">
    <text evidence="7">Belongs to the binding-protein-dependent transport system permease family.</text>
</comment>
<keyword evidence="3" id="KW-1003">Cell membrane</keyword>
<feature type="transmembrane region" description="Helical" evidence="7">
    <location>
        <begin position="91"/>
        <end position="110"/>
    </location>
</feature>
<name>A0A3M2JG64_9CELL</name>
<feature type="transmembrane region" description="Helical" evidence="7">
    <location>
        <begin position="20"/>
        <end position="42"/>
    </location>
</feature>
<keyword evidence="6 7" id="KW-0472">Membrane</keyword>
<proteinExistence type="inferred from homology"/>
<organism evidence="9 10">
    <name type="scientific">Cellulomonas triticagri</name>
    <dbReference type="NCBI Taxonomy" id="2483352"/>
    <lineage>
        <taxon>Bacteria</taxon>
        <taxon>Bacillati</taxon>
        <taxon>Actinomycetota</taxon>
        <taxon>Actinomycetes</taxon>
        <taxon>Micrococcales</taxon>
        <taxon>Cellulomonadaceae</taxon>
        <taxon>Cellulomonas</taxon>
    </lineage>
</organism>